<reference evidence="4 5" key="1">
    <citation type="submission" date="2020-05" db="EMBL/GenBank/DDBJ databases">
        <title>Aquincola sp. isolate from soil.</title>
        <authorList>
            <person name="Han J."/>
            <person name="Kim D.-U."/>
        </authorList>
    </citation>
    <scope>NUCLEOTIDE SEQUENCE [LARGE SCALE GENOMIC DNA]</scope>
    <source>
        <strain evidence="4 5">S2</strain>
    </source>
</reference>
<proteinExistence type="predicted"/>
<sequence length="281" mass="30407">MKRLRLVLLAACAFITSAQAQVHAVRAESRIPTALAEQGQPVSLVLLTYRPPGPGPHPLVLFNHGSTGNGRDPERFRFVFDRPDVAQVFVDEGWMVAFLQRRGRGGSGGLYDEGFNAGRSGYSCAAALSLPGVDRALADIDIGLRHLRGLSEVDARRVVVAGQSRGGILAIAFAGQHADLLGAINFAGGWLGDNCADGQTVNITTFRRGTAFKQPTLWLYGRNDAFYAEPNIRRNLAAFVDGGGRAEFQLFDLGAGQNGHRLIDHPELWRAAVRAYLSTLR</sequence>
<feature type="signal peptide" evidence="2">
    <location>
        <begin position="1"/>
        <end position="20"/>
    </location>
</feature>
<dbReference type="SUPFAM" id="SSF53474">
    <property type="entry name" value="alpha/beta-Hydrolases"/>
    <property type="match status" value="1"/>
</dbReference>
<gene>
    <name evidence="4" type="ORF">HLB44_34130</name>
</gene>
<dbReference type="GO" id="GO:0016787">
    <property type="term" value="F:hydrolase activity"/>
    <property type="evidence" value="ECO:0007669"/>
    <property type="project" value="UniProtKB-KW"/>
</dbReference>
<evidence type="ECO:0000256" key="1">
    <source>
        <dbReference type="ARBA" id="ARBA00022801"/>
    </source>
</evidence>
<protein>
    <submittedName>
        <fullName evidence="4">Dienelactone hydrolase family protein</fullName>
    </submittedName>
</protein>
<dbReference type="InterPro" id="IPR002925">
    <property type="entry name" value="Dienelactn_hydro"/>
</dbReference>
<dbReference type="EMBL" id="JABRWJ010000017">
    <property type="protein sequence ID" value="NRF72036.1"/>
    <property type="molecule type" value="Genomic_DNA"/>
</dbReference>
<evidence type="ECO:0000313" key="4">
    <source>
        <dbReference type="EMBL" id="NRF72036.1"/>
    </source>
</evidence>
<feature type="chain" id="PRO_5046994062" evidence="2">
    <location>
        <begin position="21"/>
        <end position="281"/>
    </location>
</feature>
<organism evidence="4 5">
    <name type="scientific">Pseudaquabacterium terrae</name>
    <dbReference type="NCBI Taxonomy" id="2732868"/>
    <lineage>
        <taxon>Bacteria</taxon>
        <taxon>Pseudomonadati</taxon>
        <taxon>Pseudomonadota</taxon>
        <taxon>Betaproteobacteria</taxon>
        <taxon>Burkholderiales</taxon>
        <taxon>Sphaerotilaceae</taxon>
        <taxon>Pseudaquabacterium</taxon>
    </lineage>
</organism>
<feature type="domain" description="Dienelactone hydrolase" evidence="3">
    <location>
        <begin position="84"/>
        <end position="241"/>
    </location>
</feature>
<dbReference type="Gene3D" id="3.40.50.1820">
    <property type="entry name" value="alpha/beta hydrolase"/>
    <property type="match status" value="1"/>
</dbReference>
<keyword evidence="2" id="KW-0732">Signal</keyword>
<dbReference type="InterPro" id="IPR050261">
    <property type="entry name" value="FrsA_esterase"/>
</dbReference>
<dbReference type="Proteomes" id="UP000737171">
    <property type="component" value="Unassembled WGS sequence"/>
</dbReference>
<evidence type="ECO:0000256" key="2">
    <source>
        <dbReference type="SAM" id="SignalP"/>
    </source>
</evidence>
<name>A0ABX2ETS7_9BURK</name>
<dbReference type="RefSeq" id="WP_173134505.1">
    <property type="nucleotide sequence ID" value="NZ_JABRWJ010000017.1"/>
</dbReference>
<dbReference type="Pfam" id="PF01738">
    <property type="entry name" value="DLH"/>
    <property type="match status" value="1"/>
</dbReference>
<keyword evidence="5" id="KW-1185">Reference proteome</keyword>
<evidence type="ECO:0000259" key="3">
    <source>
        <dbReference type="Pfam" id="PF01738"/>
    </source>
</evidence>
<dbReference type="PANTHER" id="PTHR22946">
    <property type="entry name" value="DIENELACTONE HYDROLASE DOMAIN-CONTAINING PROTEIN-RELATED"/>
    <property type="match status" value="1"/>
</dbReference>
<accession>A0ABX2ETS7</accession>
<dbReference type="PANTHER" id="PTHR22946:SF9">
    <property type="entry name" value="POLYKETIDE TRANSFERASE AF380"/>
    <property type="match status" value="1"/>
</dbReference>
<evidence type="ECO:0000313" key="5">
    <source>
        <dbReference type="Proteomes" id="UP000737171"/>
    </source>
</evidence>
<keyword evidence="1 4" id="KW-0378">Hydrolase</keyword>
<comment type="caution">
    <text evidence="4">The sequence shown here is derived from an EMBL/GenBank/DDBJ whole genome shotgun (WGS) entry which is preliminary data.</text>
</comment>
<dbReference type="InterPro" id="IPR029058">
    <property type="entry name" value="AB_hydrolase_fold"/>
</dbReference>